<evidence type="ECO:0000259" key="2">
    <source>
        <dbReference type="SMART" id="SM00451"/>
    </source>
</evidence>
<protein>
    <recommendedName>
        <fullName evidence="2">U1-type domain-containing protein</fullName>
    </recommendedName>
</protein>
<evidence type="ECO:0000313" key="4">
    <source>
        <dbReference type="Proteomes" id="UP001412067"/>
    </source>
</evidence>
<evidence type="ECO:0000256" key="1">
    <source>
        <dbReference type="SAM" id="MobiDB-lite"/>
    </source>
</evidence>
<feature type="region of interest" description="Disordered" evidence="1">
    <location>
        <begin position="73"/>
        <end position="162"/>
    </location>
</feature>
<dbReference type="InterPro" id="IPR036236">
    <property type="entry name" value="Znf_C2H2_sf"/>
</dbReference>
<comment type="caution">
    <text evidence="3">The sequence shown here is derived from an EMBL/GenBank/DDBJ whole genome shotgun (WGS) entry which is preliminary data.</text>
</comment>
<dbReference type="EMBL" id="JBBWWR010000014">
    <property type="protein sequence ID" value="KAK8953186.1"/>
    <property type="molecule type" value="Genomic_DNA"/>
</dbReference>
<dbReference type="Proteomes" id="UP001412067">
    <property type="component" value="Unassembled WGS sequence"/>
</dbReference>
<accession>A0ABR2LWK9</accession>
<feature type="domain" description="U1-type" evidence="2">
    <location>
        <begin position="51"/>
        <end position="85"/>
    </location>
</feature>
<dbReference type="InterPro" id="IPR013087">
    <property type="entry name" value="Znf_C2H2_type"/>
</dbReference>
<keyword evidence="4" id="KW-1185">Reference proteome</keyword>
<dbReference type="Pfam" id="PF12874">
    <property type="entry name" value="zf-met"/>
    <property type="match status" value="2"/>
</dbReference>
<proteinExistence type="predicted"/>
<dbReference type="SUPFAM" id="SSF57667">
    <property type="entry name" value="beta-beta-alpha zinc fingers"/>
    <property type="match status" value="2"/>
</dbReference>
<feature type="domain" description="U1-type" evidence="2">
    <location>
        <begin position="164"/>
        <end position="198"/>
    </location>
</feature>
<dbReference type="PANTHER" id="PTHR47487:SF8">
    <property type="entry name" value="OS08G0270900 PROTEIN"/>
    <property type="match status" value="1"/>
</dbReference>
<dbReference type="Gene3D" id="3.30.160.60">
    <property type="entry name" value="Classic Zinc Finger"/>
    <property type="match status" value="2"/>
</dbReference>
<reference evidence="3 4" key="1">
    <citation type="journal article" date="2022" name="Nat. Plants">
        <title>Genomes of leafy and leafless Platanthera orchids illuminate the evolution of mycoheterotrophy.</title>
        <authorList>
            <person name="Li M.H."/>
            <person name="Liu K.W."/>
            <person name="Li Z."/>
            <person name="Lu H.C."/>
            <person name="Ye Q.L."/>
            <person name="Zhang D."/>
            <person name="Wang J.Y."/>
            <person name="Li Y.F."/>
            <person name="Zhong Z.M."/>
            <person name="Liu X."/>
            <person name="Yu X."/>
            <person name="Liu D.K."/>
            <person name="Tu X.D."/>
            <person name="Liu B."/>
            <person name="Hao Y."/>
            <person name="Liao X.Y."/>
            <person name="Jiang Y.T."/>
            <person name="Sun W.H."/>
            <person name="Chen J."/>
            <person name="Chen Y.Q."/>
            <person name="Ai Y."/>
            <person name="Zhai J.W."/>
            <person name="Wu S.S."/>
            <person name="Zhou Z."/>
            <person name="Hsiao Y.Y."/>
            <person name="Wu W.L."/>
            <person name="Chen Y.Y."/>
            <person name="Lin Y.F."/>
            <person name="Hsu J.L."/>
            <person name="Li C.Y."/>
            <person name="Wang Z.W."/>
            <person name="Zhao X."/>
            <person name="Zhong W.Y."/>
            <person name="Ma X.K."/>
            <person name="Ma L."/>
            <person name="Huang J."/>
            <person name="Chen G.Z."/>
            <person name="Huang M.Z."/>
            <person name="Huang L."/>
            <person name="Peng D.H."/>
            <person name="Luo Y.B."/>
            <person name="Zou S.Q."/>
            <person name="Chen S.P."/>
            <person name="Lan S."/>
            <person name="Tsai W.C."/>
            <person name="Van de Peer Y."/>
            <person name="Liu Z.J."/>
        </authorList>
    </citation>
    <scope>NUCLEOTIDE SEQUENCE [LARGE SCALE GENOMIC DNA]</scope>
    <source>
        <strain evidence="3">Lor288</strain>
    </source>
</reference>
<evidence type="ECO:0000313" key="3">
    <source>
        <dbReference type="EMBL" id="KAK8953186.1"/>
    </source>
</evidence>
<organism evidence="3 4">
    <name type="scientific">Platanthera guangdongensis</name>
    <dbReference type="NCBI Taxonomy" id="2320717"/>
    <lineage>
        <taxon>Eukaryota</taxon>
        <taxon>Viridiplantae</taxon>
        <taxon>Streptophyta</taxon>
        <taxon>Embryophyta</taxon>
        <taxon>Tracheophyta</taxon>
        <taxon>Spermatophyta</taxon>
        <taxon>Magnoliopsida</taxon>
        <taxon>Liliopsida</taxon>
        <taxon>Asparagales</taxon>
        <taxon>Orchidaceae</taxon>
        <taxon>Orchidoideae</taxon>
        <taxon>Orchideae</taxon>
        <taxon>Orchidinae</taxon>
        <taxon>Platanthera</taxon>
    </lineage>
</organism>
<feature type="compositionally biased region" description="Polar residues" evidence="1">
    <location>
        <begin position="136"/>
        <end position="146"/>
    </location>
</feature>
<sequence>MEAEIQRSRAHPKEDEWGRLLTLNPRMNTTSNFKLSGAKRKNREASPLWVKKQWGCALCQVHTTCENTLKAHLEGKKHKAKEASIASMSISRKEPLLSSEKASHPQPKKNGALPLKGASASGPKNKKLPPVKGASILQTNDTSASGPKNKKQPSLKGTSGGGPGKRFWCPVCKVRCNSEKMLESHRTGKKHMIFMESMKDSNSFANKNSGDTGAQGFVKEVAEAGAEGLTDGEQLGTGDGN</sequence>
<gene>
    <name evidence="3" type="ORF">KSP40_PGU010267</name>
</gene>
<name>A0ABR2LWK9_9ASPA</name>
<dbReference type="InterPro" id="IPR003604">
    <property type="entry name" value="Matrin/U1-like-C_Znf_C2H2"/>
</dbReference>
<dbReference type="SMART" id="SM00451">
    <property type="entry name" value="ZnF_U1"/>
    <property type="match status" value="2"/>
</dbReference>
<dbReference type="PANTHER" id="PTHR47487">
    <property type="entry name" value="OS06G0651300 PROTEIN-RELATED"/>
    <property type="match status" value="1"/>
</dbReference>